<accession>A0A8J1KR04</accession>
<dbReference type="RefSeq" id="XP_041419735.1">
    <property type="nucleotide sequence ID" value="XM_041563801.1"/>
</dbReference>
<dbReference type="Pfam" id="PF00168">
    <property type="entry name" value="C2"/>
    <property type="match status" value="1"/>
</dbReference>
<dbReference type="GO" id="GO:0005509">
    <property type="term" value="F:calcium ion binding"/>
    <property type="evidence" value="ECO:0007669"/>
    <property type="project" value="TreeGrafter"/>
</dbReference>
<dbReference type="SMART" id="SM00239">
    <property type="entry name" value="C2"/>
    <property type="match status" value="1"/>
</dbReference>
<dbReference type="InterPro" id="IPR035892">
    <property type="entry name" value="C2_domain_sf"/>
</dbReference>
<dbReference type="GO" id="GO:0008429">
    <property type="term" value="F:phosphatidylethanolamine binding"/>
    <property type="evidence" value="ECO:0007669"/>
    <property type="project" value="TreeGrafter"/>
</dbReference>
<dbReference type="GO" id="GO:0035091">
    <property type="term" value="F:phosphatidylinositol binding"/>
    <property type="evidence" value="ECO:0007669"/>
    <property type="project" value="TreeGrafter"/>
</dbReference>
<dbReference type="SUPFAM" id="SSF49562">
    <property type="entry name" value="C2 domain (Calcium/lipid-binding domain, CaLB)"/>
    <property type="match status" value="1"/>
</dbReference>
<evidence type="ECO:0000313" key="3">
    <source>
        <dbReference type="RefSeq" id="XP_041419735.1"/>
    </source>
</evidence>
<dbReference type="PANTHER" id="PTHR45761">
    <property type="entry name" value="EXTENDED SYNAPTOTAGMIN-LIKE PROTEIN 2, ISOFORM C"/>
    <property type="match status" value="1"/>
</dbReference>
<dbReference type="GeneID" id="108716376"/>
<dbReference type="Gene3D" id="2.60.40.150">
    <property type="entry name" value="C2 domain"/>
    <property type="match status" value="1"/>
</dbReference>
<organism evidence="2 3">
    <name type="scientific">Xenopus laevis</name>
    <name type="common">African clawed frog</name>
    <dbReference type="NCBI Taxonomy" id="8355"/>
    <lineage>
        <taxon>Eukaryota</taxon>
        <taxon>Metazoa</taxon>
        <taxon>Chordata</taxon>
        <taxon>Craniata</taxon>
        <taxon>Vertebrata</taxon>
        <taxon>Euteleostomi</taxon>
        <taxon>Amphibia</taxon>
        <taxon>Batrachia</taxon>
        <taxon>Anura</taxon>
        <taxon>Pipoidea</taxon>
        <taxon>Pipidae</taxon>
        <taxon>Xenopodinae</taxon>
        <taxon>Xenopus</taxon>
        <taxon>Xenopus</taxon>
    </lineage>
</organism>
<gene>
    <name evidence="3" type="primary">LOC108716376</name>
</gene>
<dbReference type="Proteomes" id="UP000186698">
    <property type="component" value="Chromosome 5L"/>
</dbReference>
<dbReference type="OrthoDB" id="1029639at2759"/>
<proteinExistence type="predicted"/>
<dbReference type="KEGG" id="xla:108716376"/>
<evidence type="ECO:0000313" key="2">
    <source>
        <dbReference type="Proteomes" id="UP000186698"/>
    </source>
</evidence>
<name>A0A8J1KR04_XENLA</name>
<dbReference type="PANTHER" id="PTHR45761:SF9">
    <property type="entry name" value="EXTENDED SYNAPTOTAGMIN-1-LIKE"/>
    <property type="match status" value="1"/>
</dbReference>
<sequence>MYFKDFLANTALSYGVDNFVAPNCVPTKLLKTFRLDSLFFRVTRNIIRVHILEAENLISEDSGKFCPYVVISGAQQKGKTQVAKRSHNPSWNQAFEMRFNDLPMQEIEIALFHHGKGRDRCLNRWKFHVEEVVSQKVIDKVGV</sequence>
<protein>
    <submittedName>
        <fullName evidence="3">Extended synaptotagmin-2-A-like</fullName>
    </submittedName>
</protein>
<reference evidence="3" key="1">
    <citation type="submission" date="2025-08" db="UniProtKB">
        <authorList>
            <consortium name="RefSeq"/>
        </authorList>
    </citation>
    <scope>IDENTIFICATION</scope>
    <source>
        <strain evidence="3">J_2021</strain>
        <tissue evidence="3">Erythrocytes</tissue>
    </source>
</reference>
<dbReference type="AlphaFoldDB" id="A0A8J1KR04"/>
<dbReference type="FunFam" id="2.60.40.150:FF:000100">
    <property type="entry name" value="Extended synaptotagmin-2"/>
    <property type="match status" value="1"/>
</dbReference>
<dbReference type="InterPro" id="IPR051634">
    <property type="entry name" value="Extended_Synaptotagmin"/>
</dbReference>
<dbReference type="GO" id="GO:0005544">
    <property type="term" value="F:calcium-dependent phospholipid binding"/>
    <property type="evidence" value="ECO:0007669"/>
    <property type="project" value="TreeGrafter"/>
</dbReference>
<feature type="domain" description="C2" evidence="1">
    <location>
        <begin position="25"/>
        <end position="142"/>
    </location>
</feature>
<dbReference type="GO" id="GO:0005789">
    <property type="term" value="C:endoplasmic reticulum membrane"/>
    <property type="evidence" value="ECO:0007669"/>
    <property type="project" value="TreeGrafter"/>
</dbReference>
<dbReference type="GO" id="GO:0031210">
    <property type="term" value="F:phosphatidylcholine binding"/>
    <property type="evidence" value="ECO:0007669"/>
    <property type="project" value="TreeGrafter"/>
</dbReference>
<dbReference type="PROSITE" id="PS50004">
    <property type="entry name" value="C2"/>
    <property type="match status" value="1"/>
</dbReference>
<keyword evidence="2" id="KW-1185">Reference proteome</keyword>
<evidence type="ECO:0000259" key="1">
    <source>
        <dbReference type="PROSITE" id="PS50004"/>
    </source>
</evidence>
<dbReference type="InterPro" id="IPR000008">
    <property type="entry name" value="C2_dom"/>
</dbReference>